<dbReference type="InterPro" id="IPR035948">
    <property type="entry name" value="YwqG-like_sf"/>
</dbReference>
<dbReference type="SUPFAM" id="SSF103032">
    <property type="entry name" value="Hypothetical protein YwqG"/>
    <property type="match status" value="1"/>
</dbReference>
<sequence length="308" mass="36546">MNYNIYIFEKNQTEVYTEIKRLYLVGEFTVDLKKFVSEILDSLKKNEITISTEFNNNSEIVNKSKIGGKPYLPKDFIWPYYQGLPLSFLAQINLEEVSSLDKDKLLPDKGILYFFYELETQEWGYSPQDKGCAKVFYYEDISNFSLIDFPKDIKDYCEVPEFKVAFKSNISLPSYENFYLFLKEHDTFKEQDISFSDFIPLYDELFIPDNNYTKLLGHPEVIQNPMEEECEAVTRGFDMGGIESYPKQYQKEIKSASKDWILLFQMDTVETDDYELMFGDSGHIYFWIKKEDLKNKNFEDIWLILQCY</sequence>
<dbReference type="AlphaFoldDB" id="A5TTZ9"/>
<dbReference type="InterPro" id="IPR015315">
    <property type="entry name" value="DUF1963"/>
</dbReference>
<organism evidence="1">
    <name type="scientific">Fusobacterium polymorphum ATCC 10953</name>
    <dbReference type="NCBI Taxonomy" id="393480"/>
    <lineage>
        <taxon>Bacteria</taxon>
        <taxon>Fusobacteriati</taxon>
        <taxon>Fusobacteriota</taxon>
        <taxon>Fusobacteriia</taxon>
        <taxon>Fusobacteriales</taxon>
        <taxon>Fusobacteriaceae</taxon>
        <taxon>Fusobacterium</taxon>
    </lineage>
</organism>
<dbReference type="Pfam" id="PF09234">
    <property type="entry name" value="DUF1963"/>
    <property type="match status" value="1"/>
</dbReference>
<dbReference type="Proteomes" id="UP000001921">
    <property type="component" value="Chromosome"/>
</dbReference>
<dbReference type="eggNOG" id="COG3878">
    <property type="taxonomic scope" value="Bacteria"/>
</dbReference>
<dbReference type="EMBL" id="CM000440">
    <property type="protein sequence ID" value="EDK88374.1"/>
    <property type="molecule type" value="Genomic_DNA"/>
</dbReference>
<proteinExistence type="predicted"/>
<evidence type="ECO:0008006" key="2">
    <source>
        <dbReference type="Google" id="ProtNLM"/>
    </source>
</evidence>
<name>A5TTZ9_FUSNP</name>
<reference evidence="1" key="1">
    <citation type="submission" date="2006-07" db="EMBL/GenBank/DDBJ databases">
        <authorList>
            <person name="Qin X."/>
            <person name="Weinstock G.M."/>
        </authorList>
    </citation>
    <scope>NUCLEOTIDE SEQUENCE [LARGE SCALE GENOMIC DNA]</scope>
    <source>
        <strain evidence="1">ATCC 10953</strain>
    </source>
</reference>
<dbReference type="Gene3D" id="2.30.320.10">
    <property type="entry name" value="YwqG-like"/>
    <property type="match status" value="1"/>
</dbReference>
<accession>A5TTZ9</accession>
<dbReference type="PANTHER" id="PTHR36436">
    <property type="entry name" value="SLL5081 PROTEIN"/>
    <property type="match status" value="1"/>
</dbReference>
<protein>
    <recommendedName>
        <fullName evidence="2">DUF1963 domain-containing protein</fullName>
    </recommendedName>
</protein>
<dbReference type="PANTHER" id="PTHR36436:SF6">
    <property type="entry name" value="SLL5081 PROTEIN"/>
    <property type="match status" value="1"/>
</dbReference>
<evidence type="ECO:0000313" key="1">
    <source>
        <dbReference type="EMBL" id="EDK88374.1"/>
    </source>
</evidence>
<dbReference type="HOGENOM" id="CLU_056726_1_0_0"/>
<reference evidence="1" key="2">
    <citation type="submission" date="2007-05" db="EMBL/GenBank/DDBJ databases">
        <title>Genome sequence of Fusobacterium nucleatum subspecies polymorphum - a genetically tractable Fusobacterium.</title>
        <authorList>
            <person name="Karpathy S.E."/>
            <person name="Xiang Q."/>
            <person name="Gioia J."/>
            <person name="Jiang H."/>
            <person name="Liu Y."/>
            <person name="Petrosino J.F."/>
            <person name="Yerrapragada S."/>
            <person name="Fox G.E."/>
            <person name="Kinder Haake S."/>
            <person name="Weinstock G.M."/>
            <person name="Highlander S.K."/>
        </authorList>
    </citation>
    <scope>NUCLEOTIDE SEQUENCE [LARGE SCALE GENOMIC DNA]</scope>
    <source>
        <strain evidence="1">ATCC 10953</strain>
    </source>
</reference>
<gene>
    <name evidence="1" type="ORF">FNP_0567</name>
</gene>